<evidence type="ECO:0000256" key="3">
    <source>
        <dbReference type="SAM" id="MobiDB-lite"/>
    </source>
</evidence>
<sequence length="953" mass="103845">MTAHGFEKDLRSEPAARAPTPGGGTAAYAFGPFRLSLVRQELSRDGEPIRLGGRAIAILGALVEHHGRLLSKAELMALAWPDIFVEEGNLRVHITALRRALDDSTASPAYIVNVAGRGYQFIAPVERVVDRAGLQPALPTTGHRTSVALPRLPSRVVGREAEIAALDRLLEESRIVTVTGTGGIGKTTLALVAAHRHAAAGGSPVFFVDLSAVREADLVPYTVAAAVQVAVESHQPRESLVGRLAQMEALLVFDNCEHVIDCAAELAESLLKGAPAIRILATSHEPLRIEGERVLRLMPFELPAESAGWTLDEALHLPAVGLFVEHAQASDDTLFMGDEDVPFIVEICRRLDGLPLAIEIAAARVSVLGVAELAQRLDDRFSILLAGRRNGVPRHQTLRSMLDWSFDNLSDLDRLVLRRLSVFAAAFTLDAACQVAGDDRLAPSVVVDCVANLLRRSLLMSERREGATLFRLLDSTRLYAAEKLEEAGEAARVRRLHADYLCGLLNQAEQDWIVIDRRRWLDRYGPVVDDVRAAVGWSFSGAGDPVPGVMLTRLAVPVMLLRGLVAELRELVIAAIAKAEGLAPALPVEEMRLQVSCASLLYNQSMDYQPHIDRAMELAERIGTDRARIEPLIVLSVFNLSKGNYALALSQAETAHALGARIGDDFALLAANRVRAQAMHFVGRQDDAIAIATDVLRFPVAQIPLNYGFVHSDRRISMRVVLARALWITGYADRAKAVADEALAIAQDVDALAGAQILSLAAVPILLWRGDFEAAKPLVAELREQTTRFALGQWLDWAHLFDHVLALRDGRTSNHKPNGELASQMLATFVGDAAEPPARFEDGTWCSPELHRIRGERLIRAGDLKAGEAAIRHALELARRQQAIAWELRCAVSLVRLSRTHEIEKDAAAVLRDVLGRLPEGHRTEEPSVAQALLDAFDPLGMLAAPRRQAGRP</sequence>
<dbReference type="Pfam" id="PF25872">
    <property type="entry name" value="HTH_77"/>
    <property type="match status" value="1"/>
</dbReference>
<dbReference type="PANTHER" id="PTHR47691:SF3">
    <property type="entry name" value="HTH-TYPE TRANSCRIPTIONAL REGULATOR RV0890C-RELATED"/>
    <property type="match status" value="1"/>
</dbReference>
<evidence type="ECO:0000259" key="4">
    <source>
        <dbReference type="PROSITE" id="PS51755"/>
    </source>
</evidence>
<dbReference type="Gene3D" id="3.40.50.300">
    <property type="entry name" value="P-loop containing nucleotide triphosphate hydrolases"/>
    <property type="match status" value="1"/>
</dbReference>
<proteinExistence type="predicted"/>
<dbReference type="GO" id="GO:0006355">
    <property type="term" value="P:regulation of DNA-templated transcription"/>
    <property type="evidence" value="ECO:0007669"/>
    <property type="project" value="InterPro"/>
</dbReference>
<dbReference type="PANTHER" id="PTHR47691">
    <property type="entry name" value="REGULATOR-RELATED"/>
    <property type="match status" value="1"/>
</dbReference>
<dbReference type="SMART" id="SM00862">
    <property type="entry name" value="Trans_reg_C"/>
    <property type="match status" value="1"/>
</dbReference>
<dbReference type="InterPro" id="IPR001867">
    <property type="entry name" value="OmpR/PhoB-type_DNA-bd"/>
</dbReference>
<dbReference type="Proteomes" id="UP000094622">
    <property type="component" value="Unassembled WGS sequence"/>
</dbReference>
<dbReference type="PRINTS" id="PR00364">
    <property type="entry name" value="DISEASERSIST"/>
</dbReference>
<dbReference type="Pfam" id="PF00486">
    <property type="entry name" value="Trans_reg_C"/>
    <property type="match status" value="1"/>
</dbReference>
<feature type="domain" description="OmpR/PhoB-type" evidence="4">
    <location>
        <begin position="25"/>
        <end position="123"/>
    </location>
</feature>
<feature type="compositionally biased region" description="Basic and acidic residues" evidence="3">
    <location>
        <begin position="1"/>
        <end position="14"/>
    </location>
</feature>
<dbReference type="OrthoDB" id="4473689at2"/>
<evidence type="ECO:0000313" key="6">
    <source>
        <dbReference type="Proteomes" id="UP000094622"/>
    </source>
</evidence>
<protein>
    <submittedName>
        <fullName evidence="5">Putative HTH-type transcriptional regulator</fullName>
    </submittedName>
</protein>
<dbReference type="SUPFAM" id="SSF46894">
    <property type="entry name" value="C-terminal effector domain of the bipartite response regulators"/>
    <property type="match status" value="1"/>
</dbReference>
<dbReference type="SUPFAM" id="SSF52540">
    <property type="entry name" value="P-loop containing nucleoside triphosphate hydrolases"/>
    <property type="match status" value="1"/>
</dbReference>
<gene>
    <name evidence="5" type="ORF">A6302_01119</name>
</gene>
<name>A0A1E3H5T8_9HYPH</name>
<dbReference type="GO" id="GO:0003677">
    <property type="term" value="F:DNA binding"/>
    <property type="evidence" value="ECO:0007669"/>
    <property type="project" value="UniProtKB-UniRule"/>
</dbReference>
<evidence type="ECO:0000256" key="2">
    <source>
        <dbReference type="PROSITE-ProRule" id="PRU01091"/>
    </source>
</evidence>
<accession>A0A1E3H5T8</accession>
<dbReference type="Pfam" id="PF13191">
    <property type="entry name" value="AAA_16"/>
    <property type="match status" value="1"/>
</dbReference>
<dbReference type="Gene3D" id="1.10.10.10">
    <property type="entry name" value="Winged helix-like DNA-binding domain superfamily/Winged helix DNA-binding domain"/>
    <property type="match status" value="1"/>
</dbReference>
<dbReference type="InterPro" id="IPR058852">
    <property type="entry name" value="HTH_77"/>
</dbReference>
<dbReference type="PROSITE" id="PS51755">
    <property type="entry name" value="OMPR_PHOB"/>
    <property type="match status" value="1"/>
</dbReference>
<keyword evidence="1 2" id="KW-0238">DNA-binding</keyword>
<dbReference type="AlphaFoldDB" id="A0A1E3H5T8"/>
<dbReference type="InterPro" id="IPR027417">
    <property type="entry name" value="P-loop_NTPase"/>
</dbReference>
<dbReference type="CDD" id="cd00383">
    <property type="entry name" value="trans_reg_C"/>
    <property type="match status" value="1"/>
</dbReference>
<keyword evidence="6" id="KW-1185">Reference proteome</keyword>
<dbReference type="InterPro" id="IPR041664">
    <property type="entry name" value="AAA_16"/>
</dbReference>
<dbReference type="InterPro" id="IPR036388">
    <property type="entry name" value="WH-like_DNA-bd_sf"/>
</dbReference>
<comment type="caution">
    <text evidence="5">The sequence shown here is derived from an EMBL/GenBank/DDBJ whole genome shotgun (WGS) entry which is preliminary data.</text>
</comment>
<dbReference type="RefSeq" id="WP_083255529.1">
    <property type="nucleotide sequence ID" value="NZ_MCRJ01000019.1"/>
</dbReference>
<evidence type="ECO:0000313" key="5">
    <source>
        <dbReference type="EMBL" id="ODN71515.1"/>
    </source>
</evidence>
<organism evidence="5 6">
    <name type="scientific">Methylobrevis pamukkalensis</name>
    <dbReference type="NCBI Taxonomy" id="1439726"/>
    <lineage>
        <taxon>Bacteria</taxon>
        <taxon>Pseudomonadati</taxon>
        <taxon>Pseudomonadota</taxon>
        <taxon>Alphaproteobacteria</taxon>
        <taxon>Hyphomicrobiales</taxon>
        <taxon>Pleomorphomonadaceae</taxon>
        <taxon>Methylobrevis</taxon>
    </lineage>
</organism>
<dbReference type="PATRIC" id="fig|1439726.3.peg.1168"/>
<dbReference type="GO" id="GO:0000160">
    <property type="term" value="P:phosphorelay signal transduction system"/>
    <property type="evidence" value="ECO:0007669"/>
    <property type="project" value="InterPro"/>
</dbReference>
<dbReference type="InterPro" id="IPR016032">
    <property type="entry name" value="Sig_transdc_resp-reg_C-effctor"/>
</dbReference>
<dbReference type="EMBL" id="MCRJ01000019">
    <property type="protein sequence ID" value="ODN71515.1"/>
    <property type="molecule type" value="Genomic_DNA"/>
</dbReference>
<feature type="region of interest" description="Disordered" evidence="3">
    <location>
        <begin position="1"/>
        <end position="23"/>
    </location>
</feature>
<evidence type="ECO:0000256" key="1">
    <source>
        <dbReference type="ARBA" id="ARBA00023125"/>
    </source>
</evidence>
<reference evidence="5 6" key="1">
    <citation type="submission" date="2016-07" db="EMBL/GenBank/DDBJ databases">
        <title>Draft Genome Sequence of Methylobrevis pamukkalensis PK2.</title>
        <authorList>
            <person name="Vasilenko O.V."/>
            <person name="Doronina N.V."/>
            <person name="Shmareva M.N."/>
            <person name="Tarlachkov S.V."/>
            <person name="Mustakhimov I."/>
            <person name="Trotsenko Y.A."/>
        </authorList>
    </citation>
    <scope>NUCLEOTIDE SEQUENCE [LARGE SCALE GENOMIC DNA]</scope>
    <source>
        <strain evidence="5 6">PK2</strain>
    </source>
</reference>
<feature type="DNA-binding region" description="OmpR/PhoB-type" evidence="2">
    <location>
        <begin position="25"/>
        <end position="123"/>
    </location>
</feature>